<sequence length="268" mass="30020">LPLPEEEGILINFGTDLNGSGLIEPSATPSTPEESQPDINTPEPETEQSETEQDILTQEFEEAPEIETKTQQDLEEEEKERAAIEEERRRQEELERQRQAELERIRQEELEKQRRDEEQRRIREIQDRTRRALSNPQNSASNTSESEGETTGPGNQGSETGSVESTIHSTGISGLGDKGILYSLAGRTPQSLPKPEYNYQVEGIVVVEVTVDRYGNVTKAIPGVKGSTTLNDHLHRAAKEAALAAKFDRKPNAPAYQKGTITYHFILR</sequence>
<protein>
    <recommendedName>
        <fullName evidence="3">TonB C-terminal domain-containing protein</fullName>
    </recommendedName>
</protein>
<feature type="compositionally biased region" description="Polar residues" evidence="1">
    <location>
        <begin position="132"/>
        <end position="145"/>
    </location>
</feature>
<dbReference type="AlphaFoldDB" id="X1C9H2"/>
<reference evidence="2" key="1">
    <citation type="journal article" date="2014" name="Front. Microbiol.">
        <title>High frequency of phylogenetically diverse reductive dehalogenase-homologous genes in deep subseafloor sedimentary metagenomes.</title>
        <authorList>
            <person name="Kawai M."/>
            <person name="Futagami T."/>
            <person name="Toyoda A."/>
            <person name="Takaki Y."/>
            <person name="Nishi S."/>
            <person name="Hori S."/>
            <person name="Arai W."/>
            <person name="Tsubouchi T."/>
            <person name="Morono Y."/>
            <person name="Uchiyama I."/>
            <person name="Ito T."/>
            <person name="Fujiyama A."/>
            <person name="Inagaki F."/>
            <person name="Takami H."/>
        </authorList>
    </citation>
    <scope>NUCLEOTIDE SEQUENCE</scope>
    <source>
        <strain evidence="2">Expedition CK06-06</strain>
    </source>
</reference>
<feature type="compositionally biased region" description="Basic and acidic residues" evidence="1">
    <location>
        <begin position="79"/>
        <end position="130"/>
    </location>
</feature>
<organism evidence="2">
    <name type="scientific">marine sediment metagenome</name>
    <dbReference type="NCBI Taxonomy" id="412755"/>
    <lineage>
        <taxon>unclassified sequences</taxon>
        <taxon>metagenomes</taxon>
        <taxon>ecological metagenomes</taxon>
    </lineage>
</organism>
<gene>
    <name evidence="2" type="ORF">S01H4_42708</name>
</gene>
<feature type="compositionally biased region" description="Acidic residues" evidence="1">
    <location>
        <begin position="44"/>
        <end position="65"/>
    </location>
</feature>
<evidence type="ECO:0000313" key="2">
    <source>
        <dbReference type="EMBL" id="GAG93033.1"/>
    </source>
</evidence>
<proteinExistence type="predicted"/>
<feature type="compositionally biased region" description="Polar residues" evidence="1">
    <location>
        <begin position="152"/>
        <end position="171"/>
    </location>
</feature>
<accession>X1C9H2</accession>
<evidence type="ECO:0008006" key="3">
    <source>
        <dbReference type="Google" id="ProtNLM"/>
    </source>
</evidence>
<feature type="compositionally biased region" description="Polar residues" evidence="1">
    <location>
        <begin position="27"/>
        <end position="39"/>
    </location>
</feature>
<feature type="region of interest" description="Disordered" evidence="1">
    <location>
        <begin position="1"/>
        <end position="171"/>
    </location>
</feature>
<comment type="caution">
    <text evidence="2">The sequence shown here is derived from an EMBL/GenBank/DDBJ whole genome shotgun (WGS) entry which is preliminary data.</text>
</comment>
<dbReference type="SUPFAM" id="SSF74653">
    <property type="entry name" value="TolA/TonB C-terminal domain"/>
    <property type="match status" value="1"/>
</dbReference>
<name>X1C9H2_9ZZZZ</name>
<evidence type="ECO:0000256" key="1">
    <source>
        <dbReference type="SAM" id="MobiDB-lite"/>
    </source>
</evidence>
<feature type="non-terminal residue" evidence="2">
    <location>
        <position position="1"/>
    </location>
</feature>
<dbReference type="EMBL" id="BART01023482">
    <property type="protein sequence ID" value="GAG93033.1"/>
    <property type="molecule type" value="Genomic_DNA"/>
</dbReference>